<protein>
    <recommendedName>
        <fullName evidence="2">Bacteriophage Gp15 protein</fullName>
    </recommendedName>
</protein>
<accession>A0A8S5R631</accession>
<evidence type="ECO:0000313" key="1">
    <source>
        <dbReference type="EMBL" id="DAE26445.1"/>
    </source>
</evidence>
<dbReference type="Pfam" id="PF06854">
    <property type="entry name" value="Phage_Gp15"/>
    <property type="match status" value="1"/>
</dbReference>
<reference evidence="1" key="1">
    <citation type="journal article" date="2021" name="Proc. Natl. Acad. Sci. U.S.A.">
        <title>A Catalog of Tens of Thousands of Viruses from Human Metagenomes Reveals Hidden Associations with Chronic Diseases.</title>
        <authorList>
            <person name="Tisza M.J."/>
            <person name="Buck C.B."/>
        </authorList>
    </citation>
    <scope>NUCLEOTIDE SEQUENCE</scope>
    <source>
        <strain evidence="1">Ctr4Z12</strain>
    </source>
</reference>
<name>A0A8S5R631_9CAUD</name>
<sequence>MILPAGSSESYYDLFEDWDLIVSSVLEQYGIRIYSAEFKGMKWLEFSALISGIGPDTALGRVVAIRAETDKEVIKHFSDDQRRIWREWRNKSAKQKSPEEVQNYLEMFKAAFVRMAGDSGG</sequence>
<dbReference type="InterPro" id="IPR009660">
    <property type="entry name" value="Phage_A500_Gp15"/>
</dbReference>
<evidence type="ECO:0008006" key="2">
    <source>
        <dbReference type="Google" id="ProtNLM"/>
    </source>
</evidence>
<organism evidence="1">
    <name type="scientific">Siphoviridae sp. ctr4Z12</name>
    <dbReference type="NCBI Taxonomy" id="2827280"/>
    <lineage>
        <taxon>Viruses</taxon>
        <taxon>Duplodnaviria</taxon>
        <taxon>Heunggongvirae</taxon>
        <taxon>Uroviricota</taxon>
        <taxon>Caudoviricetes</taxon>
    </lineage>
</organism>
<proteinExistence type="predicted"/>
<dbReference type="EMBL" id="BK015818">
    <property type="protein sequence ID" value="DAE26445.1"/>
    <property type="molecule type" value="Genomic_DNA"/>
</dbReference>